<name>A0A9W6GLZ6_9FUSO</name>
<proteinExistence type="predicted"/>
<protein>
    <submittedName>
        <fullName evidence="1">Uncharacterized protein</fullName>
    </submittedName>
</protein>
<organism evidence="1 2">
    <name type="scientific">Propionigenium maris DSM 9537</name>
    <dbReference type="NCBI Taxonomy" id="1123000"/>
    <lineage>
        <taxon>Bacteria</taxon>
        <taxon>Fusobacteriati</taxon>
        <taxon>Fusobacteriota</taxon>
        <taxon>Fusobacteriia</taxon>
        <taxon>Fusobacteriales</taxon>
        <taxon>Fusobacteriaceae</taxon>
        <taxon>Propionigenium</taxon>
    </lineage>
</organism>
<dbReference type="RefSeq" id="WP_281836044.1">
    <property type="nucleotide sequence ID" value="NZ_BSDY01000010.1"/>
</dbReference>
<comment type="caution">
    <text evidence="1">The sequence shown here is derived from an EMBL/GenBank/DDBJ whole genome shotgun (WGS) entry which is preliminary data.</text>
</comment>
<sequence length="123" mass="14286">MRKFRLILIFVLMIGIYLGAEAQGGNPEGMERVSLAGKNYSEIHQRGEYYINLVIETKYRRGMYTDFGIESNTGATVRTYGDDTSTYTNIAYGVRPNGLKDRYRVRIDLNQRNYYTGHEIRRL</sequence>
<dbReference type="AlphaFoldDB" id="A0A9W6GLZ6"/>
<dbReference type="EMBL" id="BSDY01000010">
    <property type="protein sequence ID" value="GLI56722.1"/>
    <property type="molecule type" value="Genomic_DNA"/>
</dbReference>
<reference evidence="1" key="1">
    <citation type="submission" date="2022-12" db="EMBL/GenBank/DDBJ databases">
        <title>Reference genome sequencing for broad-spectrum identification of bacterial and archaeal isolates by mass spectrometry.</title>
        <authorList>
            <person name="Sekiguchi Y."/>
            <person name="Tourlousse D.M."/>
        </authorList>
    </citation>
    <scope>NUCLEOTIDE SEQUENCE</scope>
    <source>
        <strain evidence="1">10succ1</strain>
    </source>
</reference>
<evidence type="ECO:0000313" key="2">
    <source>
        <dbReference type="Proteomes" id="UP001144471"/>
    </source>
</evidence>
<evidence type="ECO:0000313" key="1">
    <source>
        <dbReference type="EMBL" id="GLI56722.1"/>
    </source>
</evidence>
<keyword evidence="2" id="KW-1185">Reference proteome</keyword>
<accession>A0A9W6GLZ6</accession>
<gene>
    <name evidence="1" type="ORF">PM10SUCC1_22360</name>
</gene>
<dbReference type="Proteomes" id="UP001144471">
    <property type="component" value="Unassembled WGS sequence"/>
</dbReference>